<feature type="region of interest" description="Disordered" evidence="1">
    <location>
        <begin position="53"/>
        <end position="82"/>
    </location>
</feature>
<feature type="compositionally biased region" description="Acidic residues" evidence="1">
    <location>
        <begin position="162"/>
        <end position="180"/>
    </location>
</feature>
<dbReference type="Proteomes" id="UP000784294">
    <property type="component" value="Unassembled WGS sequence"/>
</dbReference>
<gene>
    <name evidence="2" type="ORF">PXEA_LOCUS22523</name>
</gene>
<accession>A0A3S5FF28</accession>
<name>A0A3S5FF28_9PLAT</name>
<dbReference type="AlphaFoldDB" id="A0A3S5FF28"/>
<reference evidence="2" key="1">
    <citation type="submission" date="2018-11" db="EMBL/GenBank/DDBJ databases">
        <authorList>
            <consortium name="Pathogen Informatics"/>
        </authorList>
    </citation>
    <scope>NUCLEOTIDE SEQUENCE</scope>
</reference>
<dbReference type="EMBL" id="CAAALY010100185">
    <property type="protein sequence ID" value="VEL29083.1"/>
    <property type="molecule type" value="Genomic_DNA"/>
</dbReference>
<protein>
    <submittedName>
        <fullName evidence="2">Uncharacterized protein</fullName>
    </submittedName>
</protein>
<organism evidence="2 3">
    <name type="scientific">Protopolystoma xenopodis</name>
    <dbReference type="NCBI Taxonomy" id="117903"/>
    <lineage>
        <taxon>Eukaryota</taxon>
        <taxon>Metazoa</taxon>
        <taxon>Spiralia</taxon>
        <taxon>Lophotrochozoa</taxon>
        <taxon>Platyhelminthes</taxon>
        <taxon>Monogenea</taxon>
        <taxon>Polyopisthocotylea</taxon>
        <taxon>Polystomatidea</taxon>
        <taxon>Polystomatidae</taxon>
        <taxon>Protopolystoma</taxon>
    </lineage>
</organism>
<comment type="caution">
    <text evidence="2">The sequence shown here is derived from an EMBL/GenBank/DDBJ whole genome shotgun (WGS) entry which is preliminary data.</text>
</comment>
<feature type="region of interest" description="Disordered" evidence="1">
    <location>
        <begin position="157"/>
        <end position="180"/>
    </location>
</feature>
<sequence>MTADEASYRPGPNEFESLAFSKMSPFGEKPSTLNEEIMPMAAPLFLLPSGGCSRRTSLKRRPSLQASSTGTRGLASKTNLHRADSGLSNRLPVWQAQVDSETVTTVTSNFDDEEDGDAEGRFGNAGSTGEAIVGRVVDVANLEELADFDLVYGHFNEGAGSEMDDEMNSDEDGDDYDEDDDDFERERFDTKMEDTDELGFEDEDAAKVKQRRWLRRYRLPRLPVARPWRRSGTLQLFAETFVLSTFAITQEIRLPN</sequence>
<evidence type="ECO:0000313" key="3">
    <source>
        <dbReference type="Proteomes" id="UP000784294"/>
    </source>
</evidence>
<evidence type="ECO:0000313" key="2">
    <source>
        <dbReference type="EMBL" id="VEL29083.1"/>
    </source>
</evidence>
<proteinExistence type="predicted"/>
<evidence type="ECO:0000256" key="1">
    <source>
        <dbReference type="SAM" id="MobiDB-lite"/>
    </source>
</evidence>
<keyword evidence="3" id="KW-1185">Reference proteome</keyword>